<dbReference type="PROSITE" id="PS50835">
    <property type="entry name" value="IG_LIKE"/>
    <property type="match status" value="1"/>
</dbReference>
<organism evidence="4 5">
    <name type="scientific">Scleropages formosus</name>
    <name type="common">Asian bonytongue</name>
    <name type="synonym">Osteoglossum formosum</name>
    <dbReference type="NCBI Taxonomy" id="113540"/>
    <lineage>
        <taxon>Eukaryota</taxon>
        <taxon>Metazoa</taxon>
        <taxon>Chordata</taxon>
        <taxon>Craniata</taxon>
        <taxon>Vertebrata</taxon>
        <taxon>Euteleostomi</taxon>
        <taxon>Actinopterygii</taxon>
        <taxon>Neopterygii</taxon>
        <taxon>Teleostei</taxon>
        <taxon>Osteoglossocephala</taxon>
        <taxon>Osteoglossomorpha</taxon>
        <taxon>Osteoglossiformes</taxon>
        <taxon>Osteoglossidae</taxon>
        <taxon>Scleropages</taxon>
    </lineage>
</organism>
<protein>
    <submittedName>
        <fullName evidence="4">Si:dkey-109a10.2</fullName>
    </submittedName>
</protein>
<name>A0A8C9U491_SCLFO</name>
<evidence type="ECO:0000313" key="5">
    <source>
        <dbReference type="Proteomes" id="UP000694397"/>
    </source>
</evidence>
<sequence>MNSPGSLCFLGRTVCLTMTLGWAFSTDLHKVQARCNDTITLPCSLTENTSDYRYAVWYKLNFTRLEGIVRKSRNGPIQPYDYRREARLGDSEALVLPWVQPEDSGEYQCMLGADIGKQNQFLNILLNVSECVATSAPTFAPVIMATNSNCVFDGSYMELSPARILSGFSVLGLVKAMLCLLSIWVFLKFKKTHSM</sequence>
<evidence type="ECO:0000256" key="1">
    <source>
        <dbReference type="SAM" id="Phobius"/>
    </source>
</evidence>
<dbReference type="InterPro" id="IPR036179">
    <property type="entry name" value="Ig-like_dom_sf"/>
</dbReference>
<dbReference type="Gene3D" id="2.60.40.10">
    <property type="entry name" value="Immunoglobulins"/>
    <property type="match status" value="1"/>
</dbReference>
<feature type="signal peptide" evidence="2">
    <location>
        <begin position="1"/>
        <end position="23"/>
    </location>
</feature>
<evidence type="ECO:0000259" key="3">
    <source>
        <dbReference type="PROSITE" id="PS50835"/>
    </source>
</evidence>
<proteinExistence type="predicted"/>
<feature type="transmembrane region" description="Helical" evidence="1">
    <location>
        <begin position="164"/>
        <end position="187"/>
    </location>
</feature>
<keyword evidence="1" id="KW-0472">Membrane</keyword>
<reference evidence="4" key="2">
    <citation type="submission" date="2025-08" db="UniProtKB">
        <authorList>
            <consortium name="Ensembl"/>
        </authorList>
    </citation>
    <scope>IDENTIFICATION</scope>
</reference>
<reference evidence="4 5" key="1">
    <citation type="submission" date="2019-04" db="EMBL/GenBank/DDBJ databases">
        <authorList>
            <consortium name="Wellcome Sanger Institute Data Sharing"/>
        </authorList>
    </citation>
    <scope>NUCLEOTIDE SEQUENCE [LARGE SCALE GENOMIC DNA]</scope>
</reference>
<evidence type="ECO:0000313" key="4">
    <source>
        <dbReference type="Ensembl" id="ENSSFOP00015059544.1"/>
    </source>
</evidence>
<feature type="domain" description="Ig-like" evidence="3">
    <location>
        <begin position="36"/>
        <end position="109"/>
    </location>
</feature>
<dbReference type="AlphaFoldDB" id="A0A8C9U491"/>
<dbReference type="PANTHER" id="PTHR15193">
    <property type="entry name" value="CD83 ANTIGEN"/>
    <property type="match status" value="1"/>
</dbReference>
<keyword evidence="1" id="KW-1133">Transmembrane helix</keyword>
<dbReference type="InterPro" id="IPR007110">
    <property type="entry name" value="Ig-like_dom"/>
</dbReference>
<feature type="chain" id="PRO_5034607438" evidence="2">
    <location>
        <begin position="24"/>
        <end position="195"/>
    </location>
</feature>
<dbReference type="GeneTree" id="ENSGT00990000204979"/>
<dbReference type="OrthoDB" id="9422899at2759"/>
<keyword evidence="5" id="KW-1185">Reference proteome</keyword>
<accession>A0A8C9U491</accession>
<keyword evidence="1" id="KW-0812">Transmembrane</keyword>
<dbReference type="Ensembl" id="ENSSFOT00015066317.1">
    <property type="protein sequence ID" value="ENSSFOP00015059544.1"/>
    <property type="gene ID" value="ENSSFOG00015028432.1"/>
</dbReference>
<reference evidence="4" key="3">
    <citation type="submission" date="2025-09" db="UniProtKB">
        <authorList>
            <consortium name="Ensembl"/>
        </authorList>
    </citation>
    <scope>IDENTIFICATION</scope>
</reference>
<dbReference type="Proteomes" id="UP000694397">
    <property type="component" value="Chromosome 19"/>
</dbReference>
<dbReference type="SMART" id="SM00409">
    <property type="entry name" value="IG"/>
    <property type="match status" value="1"/>
</dbReference>
<dbReference type="InterPro" id="IPR003599">
    <property type="entry name" value="Ig_sub"/>
</dbReference>
<evidence type="ECO:0000256" key="2">
    <source>
        <dbReference type="SAM" id="SignalP"/>
    </source>
</evidence>
<dbReference type="InterPro" id="IPR013783">
    <property type="entry name" value="Ig-like_fold"/>
</dbReference>
<keyword evidence="2" id="KW-0732">Signal</keyword>
<dbReference type="PANTHER" id="PTHR15193:SF2">
    <property type="match status" value="1"/>
</dbReference>
<dbReference type="SUPFAM" id="SSF48726">
    <property type="entry name" value="Immunoglobulin"/>
    <property type="match status" value="1"/>
</dbReference>